<keyword evidence="6" id="KW-1185">Reference proteome</keyword>
<feature type="domain" description="Orc1-like AAA ATPase" evidence="3">
    <location>
        <begin position="284"/>
        <end position="425"/>
    </location>
</feature>
<comment type="caution">
    <text evidence="5">The sequence shown here is derived from an EMBL/GenBank/DDBJ whole genome shotgun (WGS) entry which is preliminary data.</text>
</comment>
<dbReference type="SUPFAM" id="SSF50998">
    <property type="entry name" value="Quinoprotein alcohol dehydrogenase-like"/>
    <property type="match status" value="1"/>
</dbReference>
<evidence type="ECO:0000256" key="1">
    <source>
        <dbReference type="ARBA" id="ARBA00022574"/>
    </source>
</evidence>
<dbReference type="InterPro" id="IPR057588">
    <property type="entry name" value="NWD1/2-like_WH"/>
</dbReference>
<evidence type="ECO:0000313" key="5">
    <source>
        <dbReference type="EMBL" id="CAB3980076.1"/>
    </source>
</evidence>
<dbReference type="SMART" id="SM00320">
    <property type="entry name" value="WD40"/>
    <property type="match status" value="4"/>
</dbReference>
<reference evidence="5" key="1">
    <citation type="submission" date="2020-04" db="EMBL/GenBank/DDBJ databases">
        <authorList>
            <person name="Alioto T."/>
            <person name="Alioto T."/>
            <person name="Gomez Garrido J."/>
        </authorList>
    </citation>
    <scope>NUCLEOTIDE SEQUENCE</scope>
    <source>
        <strain evidence="5">A484AB</strain>
    </source>
</reference>
<name>A0A6S7FW89_PARCT</name>
<proteinExistence type="predicted"/>
<dbReference type="InterPro" id="IPR027417">
    <property type="entry name" value="P-loop_NTPase"/>
</dbReference>
<dbReference type="SUPFAM" id="SSF50969">
    <property type="entry name" value="YVTN repeat-like/Quinoprotein amine dehydrogenase"/>
    <property type="match status" value="1"/>
</dbReference>
<dbReference type="Proteomes" id="UP001152795">
    <property type="component" value="Unassembled WGS sequence"/>
</dbReference>
<evidence type="ECO:0000256" key="2">
    <source>
        <dbReference type="ARBA" id="ARBA00022737"/>
    </source>
</evidence>
<dbReference type="Pfam" id="PF00400">
    <property type="entry name" value="WD40"/>
    <property type="match status" value="1"/>
</dbReference>
<dbReference type="Gene3D" id="2.130.10.10">
    <property type="entry name" value="YVTN repeat-like/Quinoprotein amine dehydrogenase"/>
    <property type="match status" value="4"/>
</dbReference>
<evidence type="ECO:0000259" key="3">
    <source>
        <dbReference type="Pfam" id="PF13191"/>
    </source>
</evidence>
<dbReference type="PANTHER" id="PTHR19871:SF14">
    <property type="entry name" value="DUF4062 DOMAIN-CONTAINING PROTEIN"/>
    <property type="match status" value="1"/>
</dbReference>
<dbReference type="EMBL" id="CACRXK020000255">
    <property type="protein sequence ID" value="CAB3980076.1"/>
    <property type="molecule type" value="Genomic_DNA"/>
</dbReference>
<dbReference type="SUPFAM" id="SSF52540">
    <property type="entry name" value="P-loop containing nucleoside triphosphate hydrolases"/>
    <property type="match status" value="1"/>
</dbReference>
<dbReference type="InterPro" id="IPR052752">
    <property type="entry name" value="NACHT-WD_repeat"/>
</dbReference>
<dbReference type="InterPro" id="IPR001680">
    <property type="entry name" value="WD40_rpt"/>
</dbReference>
<protein>
    <submittedName>
        <fullName evidence="5">NACHT domain- and WD repeat-containing 1-like</fullName>
    </submittedName>
</protein>
<accession>A0A6S7FW89</accession>
<feature type="domain" description="NWD1/2-like winged helix-turn-helix" evidence="4">
    <location>
        <begin position="528"/>
        <end position="639"/>
    </location>
</feature>
<dbReference type="InterPro" id="IPR041664">
    <property type="entry name" value="AAA_16"/>
</dbReference>
<evidence type="ECO:0000259" key="4">
    <source>
        <dbReference type="Pfam" id="PF25469"/>
    </source>
</evidence>
<dbReference type="Pfam" id="PF13191">
    <property type="entry name" value="AAA_16"/>
    <property type="match status" value="1"/>
</dbReference>
<sequence>MTTTLCMQEIKACQELSTGPNFVTFLGQKYGYRPFPAKILATEFDLMLEAVSEAKDKELLTRWFYRDENNVPPVYVLQPITTHLPYFNDNSDAEKRRNARNAWWEQFERMQVVLRQAASKTLNDDEAAKYIISVTEDEIHNGILKANAPNKHCLWFRRNINNLSDVAINSKNISRFYIDFAAGGIDTEATALLKDLKENRVEKTLDAERIMNYDVEWGAEKGIDPTSCLEHEKYIEKLCSDFQQKLTENIVQGIKEREQLDIKDPLYDEIFQHIAICQEKCEMFHGRSLELEAIEEYLNTESNQSPLVVYGQSGSGKTSLVAMAARQCKEDVGRAVVMRFLGTTQQSCNIRTVLVSLCQQIYRIYEMESDTISVPEDYNKLIKYFAYILNEASASKPLFVFLDSLDNLAEDYGARQLAWLPLTLPPHVKLVVSTLPDDIFHCFPILKIAIPNEKSFIEVPQLPTTEAAKILQLWLEHGGRSMTSSQKNYVAETFAKCSLPLFVKLAFDEVFRWKSYSSEDDCVLQATVRAAIASVFEKLEYRHGQLLVSHALSYITQSKNGVSDLEMEDLLSLDDEVLNDVYQYWTPPSRRLPPLLWIRIKTELGSYIVSRGADGVRVNTWYHRQFIETARERYLSNGEHVTKISKLLGEYFLGTWAARDKPYLDKNGNSLKADRLVAEQALVFMSEENRENSAYNLRKFSELPHALIGAKMLDCLKENVLCNYDWLSTKLRATSFRDVINDFHAARETLPDDDELVLVLEALQLSTTALAQDPAQLASQLVGRLLNKLKKPGNEGMVDARRLVFEQAHKPAQPALVPDKVCLTPPGGPIQHTITAHTSFSNVYLTRDRKRIISASYDGTLKIFDARFGHMIRSTEGVEEMAKHFRVDVTEEYGVTSGSGVIQVWKINTGQMLHQFRSSVNISPIGLINDDVVAILEGRLEVNNFRTGEQVRSFNDPRLELREHWHKCRIACQPSGDLVAYSRDKENTVNILNYKTCQILHLVTVNDLNSVDALTVSPNGLVYVAEYDGGPIVSFELTTGLKIRQIAGGQSVAMTATLETTPDAKYLAINMYQHVAVWDLVKDEEVYHIYHPSPLNTISLGSSGRLLVTAGFDYLLRLYDLRRVANEDEGSAQGRRTIDSFITPSPFMEKPNPRYTVLQSFWDYVTVWDNETGTKVKEISGNIEQTLMLDDRRALICTGKQLKILDLPSAIVTRDIHGVCSYDNGKGKRVLSPGLLNKEQVLAVSGGRRHLKIMSLTTGELVKTLQDDSVGGQIEHLLVSRNGSTAVAFKDCGEAVVWDISTHACKVIHGVRRKGGFINGQFSAISDDGQHLVNIDDTGAREVARVYDLNEARLKYSLPTTERVVSCVSIATATRRVLTGSSKHCLSIWDLDTGLIVSQFSGFEYPIHCFTLARDCSRVLTASFVTGEQSMRVYDLVNGRFLAAFTPEQSWRSAFHTDNNTVLSMPGFTGIVKFRLLSSGSREPEVTERGQEIDWGEVNEIMNDATSYQDDGDDDNQE</sequence>
<keyword evidence="1" id="KW-0853">WD repeat</keyword>
<gene>
    <name evidence="5" type="ORF">PACLA_8A027123</name>
</gene>
<dbReference type="InterPro" id="IPR011047">
    <property type="entry name" value="Quinoprotein_ADH-like_sf"/>
</dbReference>
<dbReference type="InterPro" id="IPR011044">
    <property type="entry name" value="Quino_amine_DH_bsu"/>
</dbReference>
<keyword evidence="2" id="KW-0677">Repeat</keyword>
<dbReference type="PANTHER" id="PTHR19871">
    <property type="entry name" value="BETA TRANSDUCIN-RELATED PROTEIN"/>
    <property type="match status" value="1"/>
</dbReference>
<dbReference type="InterPro" id="IPR015943">
    <property type="entry name" value="WD40/YVTN_repeat-like_dom_sf"/>
</dbReference>
<dbReference type="Pfam" id="PF25469">
    <property type="entry name" value="WHD_NWD1"/>
    <property type="match status" value="1"/>
</dbReference>
<evidence type="ECO:0000313" key="6">
    <source>
        <dbReference type="Proteomes" id="UP001152795"/>
    </source>
</evidence>
<dbReference type="Gene3D" id="1.25.40.370">
    <property type="match status" value="1"/>
</dbReference>
<dbReference type="Gene3D" id="3.40.50.300">
    <property type="entry name" value="P-loop containing nucleotide triphosphate hydrolases"/>
    <property type="match status" value="1"/>
</dbReference>
<organism evidence="5 6">
    <name type="scientific">Paramuricea clavata</name>
    <name type="common">Red gorgonian</name>
    <name type="synonym">Violescent sea-whip</name>
    <dbReference type="NCBI Taxonomy" id="317549"/>
    <lineage>
        <taxon>Eukaryota</taxon>
        <taxon>Metazoa</taxon>
        <taxon>Cnidaria</taxon>
        <taxon>Anthozoa</taxon>
        <taxon>Octocorallia</taxon>
        <taxon>Malacalcyonacea</taxon>
        <taxon>Plexauridae</taxon>
        <taxon>Paramuricea</taxon>
    </lineage>
</organism>
<dbReference type="OrthoDB" id="2325716at2759"/>